<reference evidence="3 4" key="1">
    <citation type="journal article" date="2020" name="ISME J.">
        <title>Uncovering the hidden diversity of litter-decomposition mechanisms in mushroom-forming fungi.</title>
        <authorList>
            <person name="Floudas D."/>
            <person name="Bentzer J."/>
            <person name="Ahren D."/>
            <person name="Johansson T."/>
            <person name="Persson P."/>
            <person name="Tunlid A."/>
        </authorList>
    </citation>
    <scope>NUCLEOTIDE SEQUENCE [LARGE SCALE GENOMIC DNA]</scope>
    <source>
        <strain evidence="3 4">CBS 406.79</strain>
    </source>
</reference>
<dbReference type="Proteomes" id="UP000518752">
    <property type="component" value="Unassembled WGS sequence"/>
</dbReference>
<protein>
    <submittedName>
        <fullName evidence="3">Uncharacterized protein</fullName>
    </submittedName>
</protein>
<accession>A0A8H5HHS1</accession>
<dbReference type="EMBL" id="JAACJN010000047">
    <property type="protein sequence ID" value="KAF5383396.1"/>
    <property type="molecule type" value="Genomic_DNA"/>
</dbReference>
<sequence length="588" mass="66097">MRSHIARPCSTLGAVPYELAAVSDVHKTTYALWNEWHEPEDRVADRNLLPAAMTTPDVHKLCDIVSDLGGPFYSPAQLEWATQIPSGKFLFHWLTNQLPPNGLQRAALAKIALDRDQVEMLQRSGKWAQSHADHKSDLSKYVSPSRQNARNTLRDNSAFTLEQQAELLQHRLKQTKLSPKKKLYRQPNLQETTHNIKAEVDRAEDRITEKQQDLGQLSLQTCSVLSNLRSHSSRLFQSLQDDLNLDISQTLLVNLYKTRNRITQDATVQLDAINASASQLPNVKRLESETMRLQCALGLNETSGSTLSSLAEDAAYLDHIEYFTTALEQIDNGNGEIYDVLQELGSDIVVTPEPLDIRREVEQAWNSDQSLILESECSVLEQASLRFEQSVLLPLQYLHTFLAEQKDVARETLAIHGVFEEETDEIIHELDAPLSGPSDIGPETSDLEAELKTLLKELRAFQLSDSPPLVLLDEQDVLAELKALRAREESLDAQEEARCDSIATALNALMSTHEAALNATYAHSTLWTSEPYQLSPSIHTLQNDAKDKGASLTAEVQRIQQQDLKFLDDSKTKRKLKSFVERRNVLSV</sequence>
<evidence type="ECO:0000313" key="3">
    <source>
        <dbReference type="EMBL" id="KAF5383396.1"/>
    </source>
</evidence>
<evidence type="ECO:0000256" key="1">
    <source>
        <dbReference type="SAM" id="Coils"/>
    </source>
</evidence>
<keyword evidence="1" id="KW-0175">Coiled coil</keyword>
<name>A0A8H5HHS1_9AGAR</name>
<dbReference type="OrthoDB" id="2754287at2759"/>
<gene>
    <name evidence="3" type="ORF">D9757_006153</name>
</gene>
<comment type="caution">
    <text evidence="3">The sequence shown here is derived from an EMBL/GenBank/DDBJ whole genome shotgun (WGS) entry which is preliminary data.</text>
</comment>
<organism evidence="3 4">
    <name type="scientific">Collybiopsis confluens</name>
    <dbReference type="NCBI Taxonomy" id="2823264"/>
    <lineage>
        <taxon>Eukaryota</taxon>
        <taxon>Fungi</taxon>
        <taxon>Dikarya</taxon>
        <taxon>Basidiomycota</taxon>
        <taxon>Agaricomycotina</taxon>
        <taxon>Agaricomycetes</taxon>
        <taxon>Agaricomycetidae</taxon>
        <taxon>Agaricales</taxon>
        <taxon>Marasmiineae</taxon>
        <taxon>Omphalotaceae</taxon>
        <taxon>Collybiopsis</taxon>
    </lineage>
</organism>
<evidence type="ECO:0000256" key="2">
    <source>
        <dbReference type="SAM" id="MobiDB-lite"/>
    </source>
</evidence>
<evidence type="ECO:0000313" key="4">
    <source>
        <dbReference type="Proteomes" id="UP000518752"/>
    </source>
</evidence>
<keyword evidence="4" id="KW-1185">Reference proteome</keyword>
<feature type="coiled-coil region" evidence="1">
    <location>
        <begin position="193"/>
        <end position="220"/>
    </location>
</feature>
<feature type="region of interest" description="Disordered" evidence="2">
    <location>
        <begin position="128"/>
        <end position="147"/>
    </location>
</feature>
<dbReference type="AlphaFoldDB" id="A0A8H5HHS1"/>
<proteinExistence type="predicted"/>